<dbReference type="RefSeq" id="XP_032817250.1">
    <property type="nucleotide sequence ID" value="XM_032961359.1"/>
</dbReference>
<protein>
    <submittedName>
        <fullName evidence="10">Homeobox protein GBX-2-like isoform X1</fullName>
    </submittedName>
</protein>
<feature type="region of interest" description="Disordered" evidence="7">
    <location>
        <begin position="173"/>
        <end position="260"/>
    </location>
</feature>
<evidence type="ECO:0000256" key="7">
    <source>
        <dbReference type="SAM" id="MobiDB-lite"/>
    </source>
</evidence>
<comment type="subcellular location">
    <subcellularLocation>
        <location evidence="1 5 6">Nucleus</location>
    </subcellularLocation>
</comment>
<dbReference type="GO" id="GO:0000977">
    <property type="term" value="F:RNA polymerase II transcription regulatory region sequence-specific DNA binding"/>
    <property type="evidence" value="ECO:0007669"/>
    <property type="project" value="TreeGrafter"/>
</dbReference>
<name>A0AAJ7X0Y3_PETMA</name>
<dbReference type="Gene3D" id="1.10.10.60">
    <property type="entry name" value="Homeodomain-like"/>
    <property type="match status" value="1"/>
</dbReference>
<feature type="region of interest" description="Disordered" evidence="7">
    <location>
        <begin position="338"/>
        <end position="367"/>
    </location>
</feature>
<dbReference type="Proteomes" id="UP001318040">
    <property type="component" value="Chromosome 2"/>
</dbReference>
<feature type="region of interest" description="Disordered" evidence="7">
    <location>
        <begin position="1"/>
        <end position="23"/>
    </location>
</feature>
<evidence type="ECO:0000259" key="8">
    <source>
        <dbReference type="PROSITE" id="PS50071"/>
    </source>
</evidence>
<dbReference type="SUPFAM" id="SSF46689">
    <property type="entry name" value="Homeodomain-like"/>
    <property type="match status" value="1"/>
</dbReference>
<reference evidence="10" key="1">
    <citation type="submission" date="2025-08" db="UniProtKB">
        <authorList>
            <consortium name="RefSeq"/>
        </authorList>
    </citation>
    <scope>IDENTIFICATION</scope>
    <source>
        <tissue evidence="10">Sperm</tissue>
    </source>
</reference>
<feature type="DNA-binding region" description="Homeobox" evidence="5">
    <location>
        <begin position="255"/>
        <end position="314"/>
    </location>
</feature>
<keyword evidence="2 5" id="KW-0238">DNA-binding</keyword>
<dbReference type="PANTHER" id="PTHR24334:SF2">
    <property type="entry name" value="HOMEOBOX PROTEIN GBX-1"/>
    <property type="match status" value="1"/>
</dbReference>
<dbReference type="InterPro" id="IPR009057">
    <property type="entry name" value="Homeodomain-like_sf"/>
</dbReference>
<gene>
    <name evidence="10" type="primary">LOC116946428</name>
</gene>
<evidence type="ECO:0000256" key="1">
    <source>
        <dbReference type="ARBA" id="ARBA00004123"/>
    </source>
</evidence>
<dbReference type="AlphaFoldDB" id="A0AAJ7X0Y3"/>
<feature type="compositionally biased region" description="Polar residues" evidence="7">
    <location>
        <begin position="354"/>
        <end position="367"/>
    </location>
</feature>
<feature type="compositionally biased region" description="Basic residues" evidence="7">
    <location>
        <begin position="233"/>
        <end position="244"/>
    </location>
</feature>
<dbReference type="InterPro" id="IPR020479">
    <property type="entry name" value="HD_metazoa"/>
</dbReference>
<dbReference type="InterPro" id="IPR017970">
    <property type="entry name" value="Homeobox_CS"/>
</dbReference>
<dbReference type="KEGG" id="pmrn:116946428"/>
<dbReference type="CDD" id="cd00086">
    <property type="entry name" value="homeodomain"/>
    <property type="match status" value="1"/>
</dbReference>
<evidence type="ECO:0000313" key="9">
    <source>
        <dbReference type="Proteomes" id="UP001318040"/>
    </source>
</evidence>
<dbReference type="PRINTS" id="PR00024">
    <property type="entry name" value="HOMEOBOX"/>
</dbReference>
<organism evidence="9 10">
    <name type="scientific">Petromyzon marinus</name>
    <name type="common">Sea lamprey</name>
    <dbReference type="NCBI Taxonomy" id="7757"/>
    <lineage>
        <taxon>Eukaryota</taxon>
        <taxon>Metazoa</taxon>
        <taxon>Chordata</taxon>
        <taxon>Craniata</taxon>
        <taxon>Vertebrata</taxon>
        <taxon>Cyclostomata</taxon>
        <taxon>Hyperoartia</taxon>
        <taxon>Petromyzontiformes</taxon>
        <taxon>Petromyzontidae</taxon>
        <taxon>Petromyzon</taxon>
    </lineage>
</organism>
<dbReference type="Pfam" id="PF00046">
    <property type="entry name" value="Homeodomain"/>
    <property type="match status" value="1"/>
</dbReference>
<evidence type="ECO:0000256" key="6">
    <source>
        <dbReference type="RuleBase" id="RU000682"/>
    </source>
</evidence>
<evidence type="ECO:0000256" key="4">
    <source>
        <dbReference type="ARBA" id="ARBA00023242"/>
    </source>
</evidence>
<keyword evidence="4 5" id="KW-0539">Nucleus</keyword>
<proteinExistence type="predicted"/>
<dbReference type="PROSITE" id="PS00027">
    <property type="entry name" value="HOMEOBOX_1"/>
    <property type="match status" value="1"/>
</dbReference>
<dbReference type="GO" id="GO:0000981">
    <property type="term" value="F:DNA-binding transcription factor activity, RNA polymerase II-specific"/>
    <property type="evidence" value="ECO:0007669"/>
    <property type="project" value="InterPro"/>
</dbReference>
<evidence type="ECO:0000256" key="3">
    <source>
        <dbReference type="ARBA" id="ARBA00023155"/>
    </source>
</evidence>
<keyword evidence="9" id="KW-1185">Reference proteome</keyword>
<dbReference type="InterPro" id="IPR042982">
    <property type="entry name" value="GBX-1/2"/>
</dbReference>
<dbReference type="GO" id="GO:0051960">
    <property type="term" value="P:regulation of nervous system development"/>
    <property type="evidence" value="ECO:0007669"/>
    <property type="project" value="TreeGrafter"/>
</dbReference>
<evidence type="ECO:0000256" key="5">
    <source>
        <dbReference type="PROSITE-ProRule" id="PRU00108"/>
    </source>
</evidence>
<accession>A0AAJ7X0Y3</accession>
<dbReference type="GO" id="GO:0005634">
    <property type="term" value="C:nucleus"/>
    <property type="evidence" value="ECO:0007669"/>
    <property type="project" value="UniProtKB-SubCell"/>
</dbReference>
<dbReference type="SMART" id="SM00389">
    <property type="entry name" value="HOX"/>
    <property type="match status" value="1"/>
</dbReference>
<keyword evidence="3 5" id="KW-0371">Homeobox</keyword>
<feature type="domain" description="Homeobox" evidence="8">
    <location>
        <begin position="253"/>
        <end position="313"/>
    </location>
</feature>
<evidence type="ECO:0000313" key="10">
    <source>
        <dbReference type="RefSeq" id="XP_032817250.1"/>
    </source>
</evidence>
<dbReference type="PROSITE" id="PS50071">
    <property type="entry name" value="HOMEOBOX_2"/>
    <property type="match status" value="1"/>
</dbReference>
<sequence>MRQRFIPRHKQIASRGRGATMQRPPGMVTAFSIESLIGGAPPPRCGQILYTGYPGLFMPPYGSLVLPAHGQLHAGLPAAFPAALGGGAGGGFYSAFARGIQHGAAGAVAFCANKEAPSPGGERGPTYPARSEALSGRERLPALTLLHRSKTSLLSSPAGRGCREADSSCESEADRCSEDEMSTDSASPRADPAGLDRDGCSPPLHGGRAPCSRSPSSPTGGASGTEHLLPAKSHLHHHQQHHHQQPQQHQQQQQRRRRRTAFTSEQLLELEKEFLSKKYLSLSERSQIAAALRLSEVQVKIWFQNRRAKWKRVKAGNGASRSGEPTRNPKIVVPIPIHVNRFAGRGPQQQQQQDTLTAEQTSRPAAP</sequence>
<dbReference type="InterPro" id="IPR001356">
    <property type="entry name" value="HD"/>
</dbReference>
<feature type="region of interest" description="Disordered" evidence="7">
    <location>
        <begin position="314"/>
        <end position="333"/>
    </location>
</feature>
<feature type="compositionally biased region" description="Basic residues" evidence="7">
    <location>
        <begin position="1"/>
        <end position="12"/>
    </location>
</feature>
<evidence type="ECO:0000256" key="2">
    <source>
        <dbReference type="ARBA" id="ARBA00023125"/>
    </source>
</evidence>
<dbReference type="PANTHER" id="PTHR24334">
    <property type="entry name" value="HOMEOBOX PROTEIN GBX"/>
    <property type="match status" value="1"/>
</dbReference>